<dbReference type="EMBL" id="KJ094024">
    <property type="protein sequence ID" value="AHL18851.1"/>
    <property type="molecule type" value="Genomic_DNA"/>
</dbReference>
<sequence>MNKFKKFEHVQHRYNNSKGTIMGVTQGMTGMVAYEVAWDNSEEGAISHAVSEDILERSFTDTAVDNVYNQSMDTEEFINALANTFKRMFELEEEYKRKSQRD</sequence>
<accession>A0A059T7T7</accession>
<protein>
    <submittedName>
        <fullName evidence="1">Uncharacterized protein</fullName>
    </submittedName>
</protein>
<evidence type="ECO:0000313" key="1">
    <source>
        <dbReference type="EMBL" id="AHL18851.1"/>
    </source>
</evidence>
<organism evidence="1">
    <name type="scientific">Listeria phage LP-032</name>
    <dbReference type="NCBI Taxonomy" id="1173746"/>
    <lineage>
        <taxon>Viruses</taxon>
        <taxon>Duplodnaviria</taxon>
        <taxon>Heunggongvirae</taxon>
        <taxon>Uroviricota</taxon>
        <taxon>Caudoviricetes</taxon>
        <taxon>Homburgvirus</taxon>
        <taxon>Homburgvirus LP26</taxon>
    </lineage>
</organism>
<gene>
    <name evidence="1" type="ORF">LP032_002</name>
</gene>
<reference evidence="1" key="1">
    <citation type="journal article" date="2014" name="Appl. Environ. Microbiol.">
        <title>Comparative genomic and morphological analysis of Listeria phages isolated from farm environments.</title>
        <authorList>
            <person name="Denes T."/>
            <person name="Vongkamjan K."/>
            <person name="Ackermann H.W."/>
            <person name="Moreno Switt A.I."/>
            <person name="Wiedmann M."/>
            <person name="den Bakker H.C."/>
        </authorList>
    </citation>
    <scope>NUCLEOTIDE SEQUENCE</scope>
</reference>
<proteinExistence type="predicted"/>
<name>A0A059T7T7_9CAUD</name>